<dbReference type="InterPro" id="IPR011766">
    <property type="entry name" value="TPP_enzyme_TPP-bd"/>
</dbReference>
<dbReference type="SUPFAM" id="SSF52518">
    <property type="entry name" value="Thiamin diphosphate-binding fold (THDP-binding)"/>
    <property type="match status" value="1"/>
</dbReference>
<gene>
    <name evidence="3" type="ORF">KDW03_06815</name>
</gene>
<dbReference type="KEGG" id="taqu:KDW03_06815"/>
<dbReference type="InterPro" id="IPR051457">
    <property type="entry name" value="2-oxoacid:Fd_oxidoreductase"/>
</dbReference>
<dbReference type="GO" id="GO:0045333">
    <property type="term" value="P:cellular respiration"/>
    <property type="evidence" value="ECO:0007669"/>
    <property type="project" value="UniProtKB-ARBA"/>
</dbReference>
<reference evidence="3" key="1">
    <citation type="submission" date="2021-04" db="EMBL/GenBank/DDBJ databases">
        <authorList>
            <person name="Postec A."/>
        </authorList>
    </citation>
    <scope>NUCLEOTIDE SEQUENCE</scope>
    <source>
        <strain evidence="3">F1F22</strain>
    </source>
</reference>
<accession>A0AAX3BAV4</accession>
<dbReference type="GO" id="GO:0016625">
    <property type="term" value="F:oxidoreductase activity, acting on the aldehyde or oxo group of donors, iron-sulfur protein as acceptor"/>
    <property type="evidence" value="ECO:0007669"/>
    <property type="project" value="UniProtKB-ARBA"/>
</dbReference>
<evidence type="ECO:0000313" key="3">
    <source>
        <dbReference type="EMBL" id="URA09213.1"/>
    </source>
</evidence>
<dbReference type="PANTHER" id="PTHR48084:SF3">
    <property type="entry name" value="SUBUNIT OF PYRUVATE:FLAVODOXIN OXIDOREDUCTASE"/>
    <property type="match status" value="1"/>
</dbReference>
<dbReference type="RefSeq" id="WP_271434338.1">
    <property type="nucleotide sequence ID" value="NZ_CP073355.1"/>
</dbReference>
<dbReference type="Gene3D" id="3.40.50.970">
    <property type="match status" value="1"/>
</dbReference>
<dbReference type="InterPro" id="IPR029061">
    <property type="entry name" value="THDP-binding"/>
</dbReference>
<dbReference type="Proteomes" id="UP001056539">
    <property type="component" value="Chromosome"/>
</dbReference>
<protein>
    <submittedName>
        <fullName evidence="3">2-oxoglutarate oxidoreductase</fullName>
    </submittedName>
</protein>
<dbReference type="PANTHER" id="PTHR48084">
    <property type="entry name" value="2-OXOGLUTARATE OXIDOREDUCTASE SUBUNIT KORB-RELATED"/>
    <property type="match status" value="1"/>
</dbReference>
<sequence length="249" mass="27296">MATKIIFDKPKSMKDVPMHYCPGCGHGVVHRLICEAIDELNLREKAIGVAPVGCAVLAYDYWDFDVSEAAHGRAAAVATGIKRVWPDRLVISYQGDGDLASIGMGETIHTANRGENITVIFINNANYGMTGGQMAPTTLVGQKTPTTPMGREPSSTGFPIKMAELIASFPAVRYSVRTTVADFKGVVQTKMAIKKAFELQMKGEGYTFVEILSNCNTNWEMSPVDANRFILETMVQTFPLGTFKDERYV</sequence>
<evidence type="ECO:0000259" key="2">
    <source>
        <dbReference type="Pfam" id="PF02775"/>
    </source>
</evidence>
<proteinExistence type="predicted"/>
<evidence type="ECO:0000313" key="4">
    <source>
        <dbReference type="Proteomes" id="UP001056539"/>
    </source>
</evidence>
<keyword evidence="1" id="KW-0560">Oxidoreductase</keyword>
<dbReference type="Pfam" id="PF02775">
    <property type="entry name" value="TPP_enzyme_C"/>
    <property type="match status" value="1"/>
</dbReference>
<reference evidence="3" key="2">
    <citation type="submission" date="2022-06" db="EMBL/GenBank/DDBJ databases">
        <title>Thermospira aquatica gen. nov., sp. nov.</title>
        <authorList>
            <person name="Ben Ali Gam Z."/>
            <person name="Labat M."/>
        </authorList>
    </citation>
    <scope>NUCLEOTIDE SEQUENCE</scope>
    <source>
        <strain evidence="3">F1F22</strain>
    </source>
</reference>
<keyword evidence="4" id="KW-1185">Reference proteome</keyword>
<dbReference type="AlphaFoldDB" id="A0AAX3BAV4"/>
<dbReference type="GO" id="GO:0044281">
    <property type="term" value="P:small molecule metabolic process"/>
    <property type="evidence" value="ECO:0007669"/>
    <property type="project" value="UniProtKB-ARBA"/>
</dbReference>
<dbReference type="GO" id="GO:0030976">
    <property type="term" value="F:thiamine pyrophosphate binding"/>
    <property type="evidence" value="ECO:0007669"/>
    <property type="project" value="InterPro"/>
</dbReference>
<organism evidence="3 4">
    <name type="scientific">Thermospira aquatica</name>
    <dbReference type="NCBI Taxonomy" id="2828656"/>
    <lineage>
        <taxon>Bacteria</taxon>
        <taxon>Pseudomonadati</taxon>
        <taxon>Spirochaetota</taxon>
        <taxon>Spirochaetia</taxon>
        <taxon>Brevinematales</taxon>
        <taxon>Thermospiraceae</taxon>
        <taxon>Thermospira</taxon>
    </lineage>
</organism>
<feature type="domain" description="Thiamine pyrophosphate enzyme TPP-binding" evidence="2">
    <location>
        <begin position="68"/>
        <end position="211"/>
    </location>
</feature>
<name>A0AAX3BAV4_9SPIR</name>
<evidence type="ECO:0000256" key="1">
    <source>
        <dbReference type="ARBA" id="ARBA00023002"/>
    </source>
</evidence>
<dbReference type="EMBL" id="CP073355">
    <property type="protein sequence ID" value="URA09213.1"/>
    <property type="molecule type" value="Genomic_DNA"/>
</dbReference>